<feature type="domain" description="Protein FecR C-terminal" evidence="3">
    <location>
        <begin position="340"/>
        <end position="407"/>
    </location>
</feature>
<accession>A0AAJ5W9U8</accession>
<dbReference type="Proteomes" id="UP001214530">
    <property type="component" value="Chromosome"/>
</dbReference>
<proteinExistence type="predicted"/>
<evidence type="ECO:0000259" key="2">
    <source>
        <dbReference type="Pfam" id="PF04773"/>
    </source>
</evidence>
<dbReference type="GO" id="GO:0016989">
    <property type="term" value="F:sigma factor antagonist activity"/>
    <property type="evidence" value="ECO:0007669"/>
    <property type="project" value="TreeGrafter"/>
</dbReference>
<dbReference type="PANTHER" id="PTHR30273:SF2">
    <property type="entry name" value="PROTEIN FECR"/>
    <property type="match status" value="1"/>
</dbReference>
<dbReference type="Gene3D" id="2.60.120.1440">
    <property type="match status" value="1"/>
</dbReference>
<dbReference type="PANTHER" id="PTHR30273">
    <property type="entry name" value="PERIPLASMIC SIGNAL SENSOR AND SIGMA FACTOR ACTIVATOR FECR-RELATED"/>
    <property type="match status" value="1"/>
</dbReference>
<gene>
    <name evidence="4" type="ORF">P0Y49_02045</name>
</gene>
<dbReference type="InterPro" id="IPR032508">
    <property type="entry name" value="FecR_C"/>
</dbReference>
<feature type="transmembrane region" description="Helical" evidence="1">
    <location>
        <begin position="81"/>
        <end position="103"/>
    </location>
</feature>
<evidence type="ECO:0000313" key="5">
    <source>
        <dbReference type="Proteomes" id="UP001214530"/>
    </source>
</evidence>
<keyword evidence="1" id="KW-1133">Transmembrane helix</keyword>
<evidence type="ECO:0000313" key="4">
    <source>
        <dbReference type="EMBL" id="WEK19933.1"/>
    </source>
</evidence>
<keyword evidence="1" id="KW-0812">Transmembrane</keyword>
<protein>
    <submittedName>
        <fullName evidence="4">FecR domain-containing protein</fullName>
    </submittedName>
</protein>
<keyword evidence="1" id="KW-0472">Membrane</keyword>
<dbReference type="InterPro" id="IPR006860">
    <property type="entry name" value="FecR"/>
</dbReference>
<reference evidence="4" key="1">
    <citation type="submission" date="2023-03" db="EMBL/GenBank/DDBJ databases">
        <title>Andean soil-derived lignocellulolytic bacterial consortium as a source of novel taxa and putative plastic-active enzymes.</title>
        <authorList>
            <person name="Diaz-Garcia L."/>
            <person name="Chuvochina M."/>
            <person name="Feuerriegel G."/>
            <person name="Bunk B."/>
            <person name="Sproer C."/>
            <person name="Streit W.R."/>
            <person name="Rodriguez L.M."/>
            <person name="Overmann J."/>
            <person name="Jimenez D.J."/>
        </authorList>
    </citation>
    <scope>NUCLEOTIDE SEQUENCE</scope>
    <source>
        <strain evidence="4">MAG 3858</strain>
    </source>
</reference>
<name>A0AAJ5W9U8_9SPHI</name>
<feature type="domain" description="FecR protein" evidence="2">
    <location>
        <begin position="183"/>
        <end position="296"/>
    </location>
</feature>
<dbReference type="EMBL" id="CP119313">
    <property type="protein sequence ID" value="WEK19933.1"/>
    <property type="molecule type" value="Genomic_DNA"/>
</dbReference>
<dbReference type="Gene3D" id="3.55.50.30">
    <property type="match status" value="1"/>
</dbReference>
<dbReference type="InterPro" id="IPR012373">
    <property type="entry name" value="Ferrdict_sens_TM"/>
</dbReference>
<organism evidence="4 5">
    <name type="scientific">Candidatus Pedobacter colombiensis</name>
    <dbReference type="NCBI Taxonomy" id="3121371"/>
    <lineage>
        <taxon>Bacteria</taxon>
        <taxon>Pseudomonadati</taxon>
        <taxon>Bacteroidota</taxon>
        <taxon>Sphingobacteriia</taxon>
        <taxon>Sphingobacteriales</taxon>
        <taxon>Sphingobacteriaceae</taxon>
        <taxon>Pedobacter</taxon>
    </lineage>
</organism>
<evidence type="ECO:0000259" key="3">
    <source>
        <dbReference type="Pfam" id="PF16344"/>
    </source>
</evidence>
<sequence length="409" mass="45817">MNTRLTYLYQQYIDNTCTAAEREEFLSMIAQKQEDRTITELLDGTWNTMNTTEELIFPAANSVLENILTHHKKPVVRKTYWYRYAAIAAAILVVVSAGIYFGIKTKYNSKSKDANYTVDIPAGKNKATLTLANGAVINLDSVTDGEIAQQAGIAINKTADGQLVYNITAKAEKDATASEAYNTIATPRGGQYQVNLPDGTKIWLNAASSLKYPAVFGKDERKVELIGEAYFEVAKVTIEEQGIKSKEQGSRNKDKRVPFIVVTDKQKIEVLGTHFNVNSYPDENNTKTTLLEGSVRVNTTVTQEQDNVILKPGQQSLLKNNRLTAYAVDIDEAVAWKNGYFQFNESDLGTIMRQLSRWYNVDVVFEGRSPEDLFHFKIPRNLSLTDVLKIFEINGINLKIEGRTLIVKS</sequence>
<dbReference type="AlphaFoldDB" id="A0AAJ5W9U8"/>
<dbReference type="Pfam" id="PF16344">
    <property type="entry name" value="FecR_C"/>
    <property type="match status" value="1"/>
</dbReference>
<evidence type="ECO:0000256" key="1">
    <source>
        <dbReference type="SAM" id="Phobius"/>
    </source>
</evidence>
<dbReference type="Pfam" id="PF04773">
    <property type="entry name" value="FecR"/>
    <property type="match status" value="1"/>
</dbReference>